<comment type="caution">
    <text evidence="11">The sequence shown here is derived from an EMBL/GenBank/DDBJ whole genome shotgun (WGS) entry which is preliminary data.</text>
</comment>
<evidence type="ECO:0000256" key="3">
    <source>
        <dbReference type="ARBA" id="ARBA00022617"/>
    </source>
</evidence>
<dbReference type="PRINTS" id="PR00385">
    <property type="entry name" value="P450"/>
</dbReference>
<protein>
    <submittedName>
        <fullName evidence="11">Cytochrome P450 71A6</fullName>
    </submittedName>
</protein>
<evidence type="ECO:0000256" key="10">
    <source>
        <dbReference type="SAM" id="SignalP"/>
    </source>
</evidence>
<dbReference type="SUPFAM" id="SSF48264">
    <property type="entry name" value="Cytochrome P450"/>
    <property type="match status" value="1"/>
</dbReference>
<evidence type="ECO:0000313" key="11">
    <source>
        <dbReference type="EMBL" id="PHT53792.1"/>
    </source>
</evidence>
<evidence type="ECO:0000313" key="12">
    <source>
        <dbReference type="Proteomes" id="UP000224567"/>
    </source>
</evidence>
<evidence type="ECO:0000256" key="9">
    <source>
        <dbReference type="PIRSR" id="PIRSR602401-1"/>
    </source>
</evidence>
<proteinExistence type="inferred from homology"/>
<keyword evidence="7" id="KW-0503">Monooxygenase</keyword>
<reference evidence="12" key="2">
    <citation type="journal article" date="2017" name="J. Anim. Genet.">
        <title>Multiple reference genome sequences of hot pepper reveal the massive evolution of plant disease resistance genes by retroduplication.</title>
        <authorList>
            <person name="Kim S."/>
            <person name="Park J."/>
            <person name="Yeom S.-I."/>
            <person name="Kim Y.-M."/>
            <person name="Seo E."/>
            <person name="Kim K.-T."/>
            <person name="Kim M.-S."/>
            <person name="Lee J.M."/>
            <person name="Cheong K."/>
            <person name="Shin H.-S."/>
            <person name="Kim S.-B."/>
            <person name="Han K."/>
            <person name="Lee J."/>
            <person name="Park M."/>
            <person name="Lee H.-A."/>
            <person name="Lee H.-Y."/>
            <person name="Lee Y."/>
            <person name="Oh S."/>
            <person name="Lee J.H."/>
            <person name="Choi E."/>
            <person name="Choi E."/>
            <person name="Lee S.E."/>
            <person name="Jeon J."/>
            <person name="Kim H."/>
            <person name="Choi G."/>
            <person name="Song H."/>
            <person name="Lee J."/>
            <person name="Lee S.-C."/>
            <person name="Kwon J.-K."/>
            <person name="Lee H.-Y."/>
            <person name="Koo N."/>
            <person name="Hong Y."/>
            <person name="Kim R.W."/>
            <person name="Kang W.-H."/>
            <person name="Huh J.H."/>
            <person name="Kang B.-C."/>
            <person name="Yang T.-J."/>
            <person name="Lee Y.-H."/>
            <person name="Bennetzen J.L."/>
            <person name="Choi D."/>
        </authorList>
    </citation>
    <scope>NUCLEOTIDE SEQUENCE [LARGE SCALE GENOMIC DNA]</scope>
    <source>
        <strain evidence="12">cv. PBC81</strain>
    </source>
</reference>
<dbReference type="InterPro" id="IPR036396">
    <property type="entry name" value="Cyt_P450_sf"/>
</dbReference>
<dbReference type="GO" id="GO:0020037">
    <property type="term" value="F:heme binding"/>
    <property type="evidence" value="ECO:0007669"/>
    <property type="project" value="InterPro"/>
</dbReference>
<dbReference type="FunFam" id="1.10.630.10:FF:000011">
    <property type="entry name" value="Cytochrome P450 83B1"/>
    <property type="match status" value="1"/>
</dbReference>
<evidence type="ECO:0000256" key="6">
    <source>
        <dbReference type="ARBA" id="ARBA00023004"/>
    </source>
</evidence>
<keyword evidence="5" id="KW-0560">Oxidoreductase</keyword>
<keyword evidence="3 9" id="KW-0349">Heme</keyword>
<dbReference type="EMBL" id="MLFT02000003">
    <property type="protein sequence ID" value="PHT53792.1"/>
    <property type="molecule type" value="Genomic_DNA"/>
</dbReference>
<dbReference type="OrthoDB" id="1470350at2759"/>
<dbReference type="Proteomes" id="UP000224567">
    <property type="component" value="Unassembled WGS sequence"/>
</dbReference>
<dbReference type="GO" id="GO:0016705">
    <property type="term" value="F:oxidoreductase activity, acting on paired donors, with incorporation or reduction of molecular oxygen"/>
    <property type="evidence" value="ECO:0007669"/>
    <property type="project" value="InterPro"/>
</dbReference>
<name>A0A2G2X8E6_CAPBA</name>
<keyword evidence="4 9" id="KW-0479">Metal-binding</keyword>
<organism evidence="11 12">
    <name type="scientific">Capsicum baccatum</name>
    <name type="common">Peruvian pepper</name>
    <dbReference type="NCBI Taxonomy" id="33114"/>
    <lineage>
        <taxon>Eukaryota</taxon>
        <taxon>Viridiplantae</taxon>
        <taxon>Streptophyta</taxon>
        <taxon>Embryophyta</taxon>
        <taxon>Tracheophyta</taxon>
        <taxon>Spermatophyta</taxon>
        <taxon>Magnoliopsida</taxon>
        <taxon>eudicotyledons</taxon>
        <taxon>Gunneridae</taxon>
        <taxon>Pentapetalae</taxon>
        <taxon>asterids</taxon>
        <taxon>lamiids</taxon>
        <taxon>Solanales</taxon>
        <taxon>Solanaceae</taxon>
        <taxon>Solanoideae</taxon>
        <taxon>Capsiceae</taxon>
        <taxon>Capsicum</taxon>
    </lineage>
</organism>
<dbReference type="Gene3D" id="1.10.630.10">
    <property type="entry name" value="Cytochrome P450"/>
    <property type="match status" value="1"/>
</dbReference>
<dbReference type="PANTHER" id="PTHR47955:SF15">
    <property type="entry name" value="CYTOCHROME P450 71A2-LIKE"/>
    <property type="match status" value="1"/>
</dbReference>
<feature type="chain" id="PRO_5013854773" evidence="10">
    <location>
        <begin position="20"/>
        <end position="838"/>
    </location>
</feature>
<dbReference type="InterPro" id="IPR017972">
    <property type="entry name" value="Cyt_P450_CS"/>
</dbReference>
<dbReference type="InterPro" id="IPR001128">
    <property type="entry name" value="Cyt_P450"/>
</dbReference>
<comment type="similarity">
    <text evidence="2">Belongs to the cytochrome P450 family.</text>
</comment>
<dbReference type="GO" id="GO:0005506">
    <property type="term" value="F:iron ion binding"/>
    <property type="evidence" value="ECO:0007669"/>
    <property type="project" value="InterPro"/>
</dbReference>
<evidence type="ECO:0000256" key="7">
    <source>
        <dbReference type="ARBA" id="ARBA00023033"/>
    </source>
</evidence>
<dbReference type="PANTHER" id="PTHR47955">
    <property type="entry name" value="CYTOCHROME P450 FAMILY 71 PROTEIN"/>
    <property type="match status" value="1"/>
</dbReference>
<evidence type="ECO:0000256" key="2">
    <source>
        <dbReference type="ARBA" id="ARBA00010617"/>
    </source>
</evidence>
<dbReference type="Pfam" id="PF00067">
    <property type="entry name" value="p450"/>
    <property type="match status" value="1"/>
</dbReference>
<feature type="binding site" description="axial binding residue" evidence="9">
    <location>
        <position position="375"/>
    </location>
    <ligand>
        <name>heme</name>
        <dbReference type="ChEBI" id="CHEBI:30413"/>
    </ligand>
    <ligandPart>
        <name>Fe</name>
        <dbReference type="ChEBI" id="CHEBI:18248"/>
    </ligandPart>
</feature>
<comment type="function">
    <text evidence="8">May have a role in maturation, such as during flavor formation or other metabolite production specific to aging tissues.</text>
</comment>
<evidence type="ECO:0000256" key="5">
    <source>
        <dbReference type="ARBA" id="ARBA00023002"/>
    </source>
</evidence>
<keyword evidence="6 9" id="KW-0408">Iron</keyword>
<keyword evidence="12" id="KW-1185">Reference proteome</keyword>
<dbReference type="InterPro" id="IPR002401">
    <property type="entry name" value="Cyt_P450_E_grp-I"/>
</dbReference>
<dbReference type="AlphaFoldDB" id="A0A2G2X8E6"/>
<evidence type="ECO:0000256" key="4">
    <source>
        <dbReference type="ARBA" id="ARBA00022723"/>
    </source>
</evidence>
<dbReference type="PROSITE" id="PS00086">
    <property type="entry name" value="CYTOCHROME_P450"/>
    <property type="match status" value="1"/>
</dbReference>
<reference evidence="11 12" key="1">
    <citation type="journal article" date="2017" name="Genome Biol.">
        <title>New reference genome sequences of hot pepper reveal the massive evolution of plant disease-resistance genes by retroduplication.</title>
        <authorList>
            <person name="Kim S."/>
            <person name="Park J."/>
            <person name="Yeom S.I."/>
            <person name="Kim Y.M."/>
            <person name="Seo E."/>
            <person name="Kim K.T."/>
            <person name="Kim M.S."/>
            <person name="Lee J.M."/>
            <person name="Cheong K."/>
            <person name="Shin H.S."/>
            <person name="Kim S.B."/>
            <person name="Han K."/>
            <person name="Lee J."/>
            <person name="Park M."/>
            <person name="Lee H.A."/>
            <person name="Lee H.Y."/>
            <person name="Lee Y."/>
            <person name="Oh S."/>
            <person name="Lee J.H."/>
            <person name="Choi E."/>
            <person name="Choi E."/>
            <person name="Lee S.E."/>
            <person name="Jeon J."/>
            <person name="Kim H."/>
            <person name="Choi G."/>
            <person name="Song H."/>
            <person name="Lee J."/>
            <person name="Lee S.C."/>
            <person name="Kwon J.K."/>
            <person name="Lee H.Y."/>
            <person name="Koo N."/>
            <person name="Hong Y."/>
            <person name="Kim R.W."/>
            <person name="Kang W.H."/>
            <person name="Huh J.H."/>
            <person name="Kang B.C."/>
            <person name="Yang T.J."/>
            <person name="Lee Y.H."/>
            <person name="Bennetzen J.L."/>
            <person name="Choi D."/>
        </authorList>
    </citation>
    <scope>NUCLEOTIDE SEQUENCE [LARGE SCALE GENOMIC DNA]</scope>
    <source>
        <strain evidence="12">cv. PBC81</strain>
    </source>
</reference>
<evidence type="ECO:0000256" key="8">
    <source>
        <dbReference type="ARBA" id="ARBA00055645"/>
    </source>
</evidence>
<dbReference type="GO" id="GO:0004497">
    <property type="term" value="F:monooxygenase activity"/>
    <property type="evidence" value="ECO:0007669"/>
    <property type="project" value="UniProtKB-KW"/>
</dbReference>
<gene>
    <name evidence="11" type="ORF">CQW23_08254</name>
</gene>
<dbReference type="PRINTS" id="PR00463">
    <property type="entry name" value="EP450I"/>
</dbReference>
<feature type="signal peptide" evidence="10">
    <location>
        <begin position="1"/>
        <end position="19"/>
    </location>
</feature>
<evidence type="ECO:0000256" key="1">
    <source>
        <dbReference type="ARBA" id="ARBA00001971"/>
    </source>
</evidence>
<accession>A0A2G2X8E6</accession>
<sequence length="838" mass="94506">MMMLQFGSVPVLIASSAEAASQIMKTQDMGFANKPMSSIPSKLFFGPKDVAFTPYGEYWRNARSICMLQLLNNKRVQSFSKIREEETSLLLKKIKDSIDNSQVVDLTELFVSMTNDVLCRVALGRKYCDREEGKKFKTLLLEFVELLGVFNIGDFMPWLAWVNRFNGLNAKVDKVAAEFSAFLEGVIEEHRETKIDDEEEESADFVDILLQVQKENKSGFKVEMDSIKAIIMDMFSAGTDTTSTLLEWTMNELMRNPKTLRKLRDEVRQVTEGKSDVTEDDLEHMPYLAAVIKESLRLHSPVPLVPREAIKDTKVLGYDVAAGTQVFVCPWAISRDPTIWENPEEFQPERFLDSSVDYKGLDFRLIPFGAGRRGCPGITFAKVVNELALARMLFHFEFSLPNGTKPEDLDVDEALGITVRRKFPLLVVASPLYILQGGLPPTYARQIMFLFLWLLIVLPNYGGTILKRFSSRGTITRETAASTSQPMDTNDTNAILAYLDTMSRDLAMANKRSQVGVVVTLPRVKVLESSLCYTLDIVRSHEEQTPIVDSFDYGPWVARDDLYVCKDNSCEKEGDICLEIPSTSSLCVSYVGHTPSGDFETSKGMLNFEDNILGESESGQDLSPWLLLPFDPSTILGSLELESRYGDTLGKKVIEDVNEVGGLTQSGRCYALVELTKNKQGNEERIMVKKPVTYEETKEFLKNMKLPEYSVVEQLKKTPEQIFLLSLLIHSEEHRKAIMKILNKACVPNEIRVNQLEKVVGKIFEANKITFSDDELPMEESVNNDDTKLIGLFQNMFVEDDMVKIGEGTSNADVQLIGPDVQLNNWEATPLPTMKESW</sequence>
<keyword evidence="10" id="KW-0732">Signal</keyword>
<dbReference type="STRING" id="33114.A0A2G2X8E6"/>
<comment type="cofactor">
    <cofactor evidence="1 9">
        <name>heme</name>
        <dbReference type="ChEBI" id="CHEBI:30413"/>
    </cofactor>
</comment>
<dbReference type="CDD" id="cd11072">
    <property type="entry name" value="CYP71-like"/>
    <property type="match status" value="1"/>
</dbReference>